<organism evidence="3 6">
    <name type="scientific">Tatumella citrea</name>
    <name type="common">Pantoea citrea</name>
    <dbReference type="NCBI Taxonomy" id="53336"/>
    <lineage>
        <taxon>Bacteria</taxon>
        <taxon>Pseudomonadati</taxon>
        <taxon>Pseudomonadota</taxon>
        <taxon>Gammaproteobacteria</taxon>
        <taxon>Enterobacterales</taxon>
        <taxon>Erwiniaceae</taxon>
        <taxon>Tatumella</taxon>
    </lineage>
</organism>
<evidence type="ECO:0000313" key="6">
    <source>
        <dbReference type="Proteomes" id="UP000195814"/>
    </source>
</evidence>
<dbReference type="Pfam" id="PF03466">
    <property type="entry name" value="LysR_substrate"/>
    <property type="match status" value="1"/>
</dbReference>
<dbReference type="PANTHER" id="PTHR30537">
    <property type="entry name" value="HTH-TYPE TRANSCRIPTIONAL REGULATOR"/>
    <property type="match status" value="1"/>
</dbReference>
<dbReference type="Gene3D" id="3.40.190.290">
    <property type="match status" value="1"/>
</dbReference>
<evidence type="ECO:0000313" key="3">
    <source>
        <dbReference type="EMBL" id="ARU95359.1"/>
    </source>
</evidence>
<protein>
    <recommendedName>
        <fullName evidence="2">LysR substrate-binding domain-containing protein</fullName>
    </recommendedName>
</protein>
<dbReference type="InterPro" id="IPR005119">
    <property type="entry name" value="LysR_subst-bd"/>
</dbReference>
<accession>A0A1Y0LCG3</accession>
<dbReference type="PANTHER" id="PTHR30537:SF5">
    <property type="entry name" value="HTH-TYPE TRANSCRIPTIONAL ACTIVATOR TTDR-RELATED"/>
    <property type="match status" value="1"/>
</dbReference>
<dbReference type="EMBL" id="CP015581">
    <property type="protein sequence ID" value="ARU99400.1"/>
    <property type="molecule type" value="Genomic_DNA"/>
</dbReference>
<dbReference type="OrthoDB" id="9110639at2"/>
<dbReference type="KEGG" id="tci:A7K98_17405"/>
<comment type="similarity">
    <text evidence="1">Belongs to the LysR transcriptional regulatory family.</text>
</comment>
<dbReference type="Proteomes" id="UP000195729">
    <property type="component" value="Chromosome"/>
</dbReference>
<dbReference type="EMBL" id="CP015579">
    <property type="protein sequence ID" value="ARU95359.1"/>
    <property type="molecule type" value="Genomic_DNA"/>
</dbReference>
<evidence type="ECO:0000313" key="4">
    <source>
        <dbReference type="EMBL" id="ARU99400.1"/>
    </source>
</evidence>
<evidence type="ECO:0000313" key="5">
    <source>
        <dbReference type="Proteomes" id="UP000195729"/>
    </source>
</evidence>
<gene>
    <name evidence="3" type="ORF">A7K98_17405</name>
    <name evidence="4" type="ORF">A7K99_17390</name>
</gene>
<keyword evidence="5" id="KW-1185">Reference proteome</keyword>
<dbReference type="SUPFAM" id="SSF53850">
    <property type="entry name" value="Periplasmic binding protein-like II"/>
    <property type="match status" value="1"/>
</dbReference>
<evidence type="ECO:0000259" key="2">
    <source>
        <dbReference type="Pfam" id="PF03466"/>
    </source>
</evidence>
<name>A0A1Y0LCG3_TATCI</name>
<dbReference type="RefSeq" id="WP_087489714.1">
    <property type="nucleotide sequence ID" value="NZ_CP015579.1"/>
</dbReference>
<sequence length="91" mass="10016">MKSRFEMSDGEGMASSVLAGCGLCPLPTWLINKELEEGRLVTVLNSFAGAKMPIHAIWPKTLYPKPKVRAIIDELQKVSINTPEIFGSDKL</sequence>
<dbReference type="Proteomes" id="UP000195814">
    <property type="component" value="Chromosome"/>
</dbReference>
<dbReference type="InterPro" id="IPR058163">
    <property type="entry name" value="LysR-type_TF_proteobact-type"/>
</dbReference>
<reference evidence="5 6" key="1">
    <citation type="submission" date="2016-05" db="EMBL/GenBank/DDBJ databases">
        <title>Complete genome sequence of two 2,5-diketo-D-glunonic acid producing strain Tatumella citrea.</title>
        <authorList>
            <person name="Duan C."/>
            <person name="Yang J."/>
            <person name="Yang S."/>
        </authorList>
    </citation>
    <scope>NUCLEOTIDE SEQUENCE [LARGE SCALE GENOMIC DNA]</scope>
    <source>
        <strain evidence="4 5">ATCC 39140</strain>
        <strain evidence="3 6">DSM 13699</strain>
    </source>
</reference>
<proteinExistence type="inferred from homology"/>
<dbReference type="AlphaFoldDB" id="A0A1Y0LCG3"/>
<feature type="domain" description="LysR substrate-binding" evidence="2">
    <location>
        <begin position="3"/>
        <end position="77"/>
    </location>
</feature>
<evidence type="ECO:0000256" key="1">
    <source>
        <dbReference type="ARBA" id="ARBA00009437"/>
    </source>
</evidence>